<dbReference type="EMBL" id="PFAK01000009">
    <property type="protein sequence ID" value="PIR96524.1"/>
    <property type="molecule type" value="Genomic_DNA"/>
</dbReference>
<keyword evidence="1" id="KW-1133">Transmembrane helix</keyword>
<protein>
    <submittedName>
        <fullName evidence="2">Uncharacterized protein</fullName>
    </submittedName>
</protein>
<organism evidence="2 3">
    <name type="scientific">Candidatus Doudnabacteria bacterium CG10_big_fil_rev_8_21_14_0_10_42_18</name>
    <dbReference type="NCBI Taxonomy" id="1974552"/>
    <lineage>
        <taxon>Bacteria</taxon>
        <taxon>Candidatus Doudnaibacteriota</taxon>
    </lineage>
</organism>
<reference evidence="3" key="1">
    <citation type="submission" date="2017-09" db="EMBL/GenBank/DDBJ databases">
        <title>Depth-based differentiation of microbial function through sediment-hosted aquifers and enrichment of novel symbionts in the deep terrestrial subsurface.</title>
        <authorList>
            <person name="Probst A.J."/>
            <person name="Ladd B."/>
            <person name="Jarett J.K."/>
            <person name="Geller-Mcgrath D.E."/>
            <person name="Sieber C.M.K."/>
            <person name="Emerson J.B."/>
            <person name="Anantharaman K."/>
            <person name="Thomas B.C."/>
            <person name="Malmstrom R."/>
            <person name="Stieglmeier M."/>
            <person name="Klingl A."/>
            <person name="Woyke T."/>
            <person name="Ryan C.M."/>
            <person name="Banfield J.F."/>
        </authorList>
    </citation>
    <scope>NUCLEOTIDE SEQUENCE [LARGE SCALE GENOMIC DNA]</scope>
</reference>
<dbReference type="Proteomes" id="UP000230922">
    <property type="component" value="Unassembled WGS sequence"/>
</dbReference>
<keyword evidence="1" id="KW-0472">Membrane</keyword>
<evidence type="ECO:0000313" key="3">
    <source>
        <dbReference type="Proteomes" id="UP000230922"/>
    </source>
</evidence>
<name>A0A2H0VBP3_9BACT</name>
<proteinExistence type="predicted"/>
<sequence length="271" mass="31145">MARKPGLGEEGVRFVRSSNNFLKLLFKMIFMNSKTRSYLYILIITLVATIGTVILLGQILQMNTEESVGYLTEKLNLKSSVETSDIASWQTYRNEEYGFEIKYPRNLEIQENRQIGSVSFWDPEYKDALVPPVLTIAVYKLDPKYDSLQVGSQRDMLLSVAKNELRQNFDKVRRYKGDEIIVDSTDAHGTHSFFYEFNTYTVAHILGRDAADTKESFYDQILSTFKFVDSTVNTGSLLKTCPEEWIQNDMPVITGTPEDRQYYIGRKEKGA</sequence>
<dbReference type="AlphaFoldDB" id="A0A2H0VBP3"/>
<evidence type="ECO:0000313" key="2">
    <source>
        <dbReference type="EMBL" id="PIR96524.1"/>
    </source>
</evidence>
<gene>
    <name evidence="2" type="ORF">COT92_00645</name>
</gene>
<feature type="transmembrane region" description="Helical" evidence="1">
    <location>
        <begin position="37"/>
        <end position="60"/>
    </location>
</feature>
<evidence type="ECO:0000256" key="1">
    <source>
        <dbReference type="SAM" id="Phobius"/>
    </source>
</evidence>
<accession>A0A2H0VBP3</accession>
<keyword evidence="1" id="KW-0812">Transmembrane</keyword>
<comment type="caution">
    <text evidence="2">The sequence shown here is derived from an EMBL/GenBank/DDBJ whole genome shotgun (WGS) entry which is preliminary data.</text>
</comment>